<evidence type="ECO:0000313" key="7">
    <source>
        <dbReference type="EMBL" id="XCG49970.1"/>
    </source>
</evidence>
<evidence type="ECO:0000256" key="5">
    <source>
        <dbReference type="SAM" id="Phobius"/>
    </source>
</evidence>
<dbReference type="RefSeq" id="WP_353642501.1">
    <property type="nucleotide sequence ID" value="NZ_CP159253.1"/>
</dbReference>
<protein>
    <submittedName>
        <fullName evidence="7">Conjugal transfer protein TrbF</fullName>
    </submittedName>
</protein>
<evidence type="ECO:0000256" key="4">
    <source>
        <dbReference type="ARBA" id="ARBA00037847"/>
    </source>
</evidence>
<comment type="subcellular location">
    <subcellularLocation>
        <location evidence="4">Endomembrane system</location>
        <topology evidence="4">Single-pass membrane protein</topology>
    </subcellularLocation>
</comment>
<organism evidence="7">
    <name type="scientific">Mesorhizobium sp. WSM2240</name>
    <dbReference type="NCBI Taxonomy" id="3228851"/>
    <lineage>
        <taxon>Bacteria</taxon>
        <taxon>Pseudomonadati</taxon>
        <taxon>Pseudomonadota</taxon>
        <taxon>Alphaproteobacteria</taxon>
        <taxon>Hyphomicrobiales</taxon>
        <taxon>Phyllobacteriaceae</taxon>
        <taxon>Mesorhizobium</taxon>
    </lineage>
</organism>
<accession>A0AAU8CSZ0</accession>
<dbReference type="AlphaFoldDB" id="A0AAU8CSZ0"/>
<dbReference type="CDD" id="cd16425">
    <property type="entry name" value="TrbF"/>
    <property type="match status" value="1"/>
</dbReference>
<feature type="domain" description="Bacterial virulence protein VirB8" evidence="6">
    <location>
        <begin position="22"/>
        <end position="225"/>
    </location>
</feature>
<sequence length="243" mass="27259">MLFKRPVQRYGKTPEPVTPYQKAGQLWDERIGSARLQARNWRLMAFGCLALATGLSGALLWQSMQSRVVPYVVEVDRFGEARAVAPAIQDYEPSDAQIAWHLGRFISNVRSVSTDPVLVRQNWLSAYDFATDRAALFLNQYAKANDPFGRIGTRSVSVQVTSVVRASESSFQVKWTEQVFERGSLASTTRWTAILTMVIRPPDNTDQLRRNPLGVFVNAIDWSRELDSAAPTPVSPKEPANEE</sequence>
<dbReference type="InterPro" id="IPR032710">
    <property type="entry name" value="NTF2-like_dom_sf"/>
</dbReference>
<evidence type="ECO:0000256" key="2">
    <source>
        <dbReference type="ARBA" id="ARBA00022989"/>
    </source>
</evidence>
<dbReference type="InterPro" id="IPR035658">
    <property type="entry name" value="TrbF"/>
</dbReference>
<keyword evidence="3 5" id="KW-0472">Membrane</keyword>
<dbReference type="NCBIfam" id="NF010446">
    <property type="entry name" value="PRK13872.1"/>
    <property type="match status" value="1"/>
</dbReference>
<reference evidence="7" key="1">
    <citation type="submission" date="2024-06" db="EMBL/GenBank/DDBJ databases">
        <title>Mesorhizobium karijinii sp. nov., a symbiont of the iconic Swainsona formosa from arid Australia.</title>
        <authorList>
            <person name="Hill Y.J."/>
            <person name="Watkin E.L.J."/>
            <person name="O'Hara G.W."/>
            <person name="Terpolilli J."/>
            <person name="Tye M.L."/>
            <person name="Kohlmeier M.G."/>
        </authorList>
    </citation>
    <scope>NUCLEOTIDE SEQUENCE</scope>
    <source>
        <strain evidence="7">WSM2240</strain>
    </source>
</reference>
<dbReference type="Pfam" id="PF04335">
    <property type="entry name" value="VirB8"/>
    <property type="match status" value="1"/>
</dbReference>
<dbReference type="GO" id="GO:0016020">
    <property type="term" value="C:membrane"/>
    <property type="evidence" value="ECO:0007669"/>
    <property type="project" value="InterPro"/>
</dbReference>
<dbReference type="Gene3D" id="3.10.450.230">
    <property type="entry name" value="VirB8 protein"/>
    <property type="match status" value="1"/>
</dbReference>
<name>A0AAU8CSZ0_9HYPH</name>
<dbReference type="GO" id="GO:0012505">
    <property type="term" value="C:endomembrane system"/>
    <property type="evidence" value="ECO:0007669"/>
    <property type="project" value="UniProtKB-SubCell"/>
</dbReference>
<proteinExistence type="predicted"/>
<gene>
    <name evidence="7" type="primary">trbF</name>
    <name evidence="7" type="ORF">ABVK50_05570</name>
</gene>
<keyword evidence="2 5" id="KW-1133">Transmembrane helix</keyword>
<evidence type="ECO:0000256" key="1">
    <source>
        <dbReference type="ARBA" id="ARBA00022692"/>
    </source>
</evidence>
<dbReference type="EMBL" id="CP159253">
    <property type="protein sequence ID" value="XCG49970.1"/>
    <property type="molecule type" value="Genomic_DNA"/>
</dbReference>
<evidence type="ECO:0000259" key="6">
    <source>
        <dbReference type="Pfam" id="PF04335"/>
    </source>
</evidence>
<feature type="transmembrane region" description="Helical" evidence="5">
    <location>
        <begin position="43"/>
        <end position="61"/>
    </location>
</feature>
<evidence type="ECO:0000256" key="3">
    <source>
        <dbReference type="ARBA" id="ARBA00023136"/>
    </source>
</evidence>
<dbReference type="InterPro" id="IPR007430">
    <property type="entry name" value="VirB8"/>
</dbReference>
<keyword evidence="1 5" id="KW-0812">Transmembrane</keyword>
<dbReference type="SUPFAM" id="SSF54427">
    <property type="entry name" value="NTF2-like"/>
    <property type="match status" value="1"/>
</dbReference>